<dbReference type="PANTHER" id="PTHR12645:SF0">
    <property type="entry name" value="FAD-LINKED SULFHYDRYL OXIDASE ALR"/>
    <property type="match status" value="1"/>
</dbReference>
<gene>
    <name evidence="10" type="ORF">SO694_00001120</name>
</gene>
<dbReference type="InterPro" id="IPR039799">
    <property type="entry name" value="ALR/ERV"/>
</dbReference>
<keyword evidence="4 6" id="KW-0560">Oxidoreductase</keyword>
<keyword evidence="11" id="KW-1185">Reference proteome</keyword>
<keyword evidence="5" id="KW-1015">Disulfide bond</keyword>
<organism evidence="10 11">
    <name type="scientific">Aureococcus anophagefferens</name>
    <name type="common">Harmful bloom alga</name>
    <dbReference type="NCBI Taxonomy" id="44056"/>
    <lineage>
        <taxon>Eukaryota</taxon>
        <taxon>Sar</taxon>
        <taxon>Stramenopiles</taxon>
        <taxon>Ochrophyta</taxon>
        <taxon>Pelagophyceae</taxon>
        <taxon>Pelagomonadales</taxon>
        <taxon>Pelagomonadaceae</taxon>
        <taxon>Aureococcus</taxon>
    </lineage>
</organism>
<evidence type="ECO:0000313" key="11">
    <source>
        <dbReference type="Proteomes" id="UP001363151"/>
    </source>
</evidence>
<evidence type="ECO:0000256" key="7">
    <source>
        <dbReference type="SAM" id="SignalP"/>
    </source>
</evidence>
<keyword evidence="3 6" id="KW-0274">FAD</keyword>
<dbReference type="SUPFAM" id="SSF55856">
    <property type="entry name" value="Cytochrome b5-like heme/steroid binding domain"/>
    <property type="match status" value="1"/>
</dbReference>
<dbReference type="Gene3D" id="3.10.120.10">
    <property type="entry name" value="Cytochrome b5-like heme/steroid binding domain"/>
    <property type="match status" value="1"/>
</dbReference>
<dbReference type="EMBL" id="JBBJCI010000035">
    <property type="protein sequence ID" value="KAK7253236.1"/>
    <property type="molecule type" value="Genomic_DNA"/>
</dbReference>
<proteinExistence type="predicted"/>
<keyword evidence="2 6" id="KW-0285">Flavoprotein</keyword>
<sequence>MAPSRVVTLACIAAAVHGSDVEPRKWTWSEISEHEDCLVVIYNEIYNFSDHTTRSEQKGGRTFFEWHPGGESVVTRWCGQDASNAFAAAGPPHHAGAVAEKGYGPLVVGTLDTRSHRARSAQPGAAAAAAPAEDLGWREDVGRQSWFHYHSVAAKYPENATAIDVAAMQGLVASLRLYPCETCRNALLGGELDEVGPIPEDRAGVVRWWCELHNVVNRDVGKPQYPCDIGALDAQYRTTCDVCLGEPEAADMFLGL</sequence>
<dbReference type="InterPro" id="IPR036774">
    <property type="entry name" value="ERV/ALR_sulphydryl_oxid_sf"/>
</dbReference>
<keyword evidence="7" id="KW-0732">Signal</keyword>
<dbReference type="Gene3D" id="1.20.120.310">
    <property type="entry name" value="ERV/ALR sulfhydryl oxidase domain"/>
    <property type="match status" value="1"/>
</dbReference>
<dbReference type="InterPro" id="IPR017905">
    <property type="entry name" value="ERV/ALR_sulphydryl_oxidase"/>
</dbReference>
<dbReference type="EC" id="1.8.3.2" evidence="6"/>
<dbReference type="PROSITE" id="PS51324">
    <property type="entry name" value="ERV_ALR"/>
    <property type="match status" value="1"/>
</dbReference>
<accession>A0ABR1GAY0</accession>
<dbReference type="Pfam" id="PF04777">
    <property type="entry name" value="Evr1_Alr"/>
    <property type="match status" value="1"/>
</dbReference>
<dbReference type="Proteomes" id="UP001363151">
    <property type="component" value="Unassembled WGS sequence"/>
</dbReference>
<feature type="signal peptide" evidence="7">
    <location>
        <begin position="1"/>
        <end position="18"/>
    </location>
</feature>
<name>A0ABR1GAY0_AURAN</name>
<evidence type="ECO:0000256" key="6">
    <source>
        <dbReference type="RuleBase" id="RU371123"/>
    </source>
</evidence>
<evidence type="ECO:0000256" key="1">
    <source>
        <dbReference type="ARBA" id="ARBA00001974"/>
    </source>
</evidence>
<feature type="domain" description="Cytochrome b5 heme-binding" evidence="8">
    <location>
        <begin position="23"/>
        <end position="112"/>
    </location>
</feature>
<evidence type="ECO:0000256" key="4">
    <source>
        <dbReference type="ARBA" id="ARBA00023002"/>
    </source>
</evidence>
<dbReference type="Pfam" id="PF00173">
    <property type="entry name" value="Cyt-b5"/>
    <property type="match status" value="1"/>
</dbReference>
<dbReference type="InterPro" id="IPR001199">
    <property type="entry name" value="Cyt_B5-like_heme/steroid-bd"/>
</dbReference>
<evidence type="ECO:0000313" key="10">
    <source>
        <dbReference type="EMBL" id="KAK7253236.1"/>
    </source>
</evidence>
<comment type="caution">
    <text evidence="10">The sequence shown here is derived from an EMBL/GenBank/DDBJ whole genome shotgun (WGS) entry which is preliminary data.</text>
</comment>
<dbReference type="InterPro" id="IPR036400">
    <property type="entry name" value="Cyt_B5-like_heme/steroid_sf"/>
</dbReference>
<evidence type="ECO:0000256" key="5">
    <source>
        <dbReference type="ARBA" id="ARBA00023157"/>
    </source>
</evidence>
<evidence type="ECO:0000256" key="3">
    <source>
        <dbReference type="ARBA" id="ARBA00022827"/>
    </source>
</evidence>
<comment type="catalytic activity">
    <reaction evidence="6">
        <text>2 R'C(R)SH + O2 = R'C(R)S-S(R)CR' + H2O2</text>
        <dbReference type="Rhea" id="RHEA:17357"/>
        <dbReference type="ChEBI" id="CHEBI:15379"/>
        <dbReference type="ChEBI" id="CHEBI:16240"/>
        <dbReference type="ChEBI" id="CHEBI:16520"/>
        <dbReference type="ChEBI" id="CHEBI:17412"/>
        <dbReference type="EC" id="1.8.3.2"/>
    </reaction>
</comment>
<dbReference type="SMART" id="SM01117">
    <property type="entry name" value="Cyt-b5"/>
    <property type="match status" value="1"/>
</dbReference>
<evidence type="ECO:0000259" key="8">
    <source>
        <dbReference type="PROSITE" id="PS50255"/>
    </source>
</evidence>
<comment type="cofactor">
    <cofactor evidence="1 6">
        <name>FAD</name>
        <dbReference type="ChEBI" id="CHEBI:57692"/>
    </cofactor>
</comment>
<evidence type="ECO:0000259" key="9">
    <source>
        <dbReference type="PROSITE" id="PS51324"/>
    </source>
</evidence>
<evidence type="ECO:0000256" key="2">
    <source>
        <dbReference type="ARBA" id="ARBA00022630"/>
    </source>
</evidence>
<dbReference type="PANTHER" id="PTHR12645">
    <property type="entry name" value="ALR/ERV"/>
    <property type="match status" value="1"/>
</dbReference>
<feature type="chain" id="PRO_5046971164" description="Sulfhydryl oxidase" evidence="7">
    <location>
        <begin position="19"/>
        <end position="256"/>
    </location>
</feature>
<dbReference type="PROSITE" id="PS50255">
    <property type="entry name" value="CYTOCHROME_B5_2"/>
    <property type="match status" value="1"/>
</dbReference>
<protein>
    <recommendedName>
        <fullName evidence="6">Sulfhydryl oxidase</fullName>
        <ecNumber evidence="6">1.8.3.2</ecNumber>
    </recommendedName>
</protein>
<dbReference type="SUPFAM" id="SSF69000">
    <property type="entry name" value="FAD-dependent thiol oxidase"/>
    <property type="match status" value="1"/>
</dbReference>
<feature type="domain" description="ERV/ALR sulfhydryl oxidase" evidence="9">
    <location>
        <begin position="133"/>
        <end position="236"/>
    </location>
</feature>
<reference evidence="10 11" key="1">
    <citation type="submission" date="2024-03" db="EMBL/GenBank/DDBJ databases">
        <title>Aureococcus anophagefferens CCMP1851 and Kratosvirus quantuckense: Draft genome of a second virus-susceptible host strain in the model system.</title>
        <authorList>
            <person name="Chase E."/>
            <person name="Truchon A.R."/>
            <person name="Schepens W."/>
            <person name="Wilhelm S.W."/>
        </authorList>
    </citation>
    <scope>NUCLEOTIDE SEQUENCE [LARGE SCALE GENOMIC DNA]</scope>
    <source>
        <strain evidence="10 11">CCMP1851</strain>
    </source>
</reference>